<dbReference type="RefSeq" id="WP_045070027.1">
    <property type="nucleotide sequence ID" value="NZ_JZSL01000020.1"/>
</dbReference>
<dbReference type="AlphaFoldDB" id="A0A2T3M7F2"/>
<dbReference type="Proteomes" id="UP000240410">
    <property type="component" value="Unassembled WGS sequence"/>
</dbReference>
<dbReference type="EMBL" id="PYOJ01000022">
    <property type="protein sequence ID" value="PSV87910.1"/>
    <property type="molecule type" value="Genomic_DNA"/>
</dbReference>
<organism evidence="1 2">
    <name type="scientific">Photobacterium leiognathi</name>
    <dbReference type="NCBI Taxonomy" id="553611"/>
    <lineage>
        <taxon>Bacteria</taxon>
        <taxon>Pseudomonadati</taxon>
        <taxon>Pseudomonadota</taxon>
        <taxon>Gammaproteobacteria</taxon>
        <taxon>Vibrionales</taxon>
        <taxon>Vibrionaceae</taxon>
        <taxon>Photobacterium</taxon>
    </lineage>
</organism>
<protein>
    <recommendedName>
        <fullName evidence="3">KTSC domain-containing protein</fullName>
    </recommendedName>
</protein>
<comment type="caution">
    <text evidence="1">The sequence shown here is derived from an EMBL/GenBank/DDBJ whole genome shotgun (WGS) entry which is preliminary data.</text>
</comment>
<proteinExistence type="predicted"/>
<evidence type="ECO:0008006" key="3">
    <source>
        <dbReference type="Google" id="ProtNLM"/>
    </source>
</evidence>
<reference evidence="1 2" key="1">
    <citation type="submission" date="2018-03" db="EMBL/GenBank/DDBJ databases">
        <title>Whole genome sequencing of Histamine producing bacteria.</title>
        <authorList>
            <person name="Butler K."/>
        </authorList>
    </citation>
    <scope>NUCLEOTIDE SEQUENCE [LARGE SCALE GENOMIC DNA]</scope>
    <source>
        <strain evidence="1 2">ATCC 33979</strain>
    </source>
</reference>
<evidence type="ECO:0000313" key="1">
    <source>
        <dbReference type="EMBL" id="PSV87910.1"/>
    </source>
</evidence>
<accession>A0A2T3M7F2</accession>
<gene>
    <name evidence="1" type="ORF">CTM89_15940</name>
</gene>
<name>A0A2T3M7F2_PHOLE</name>
<sequence length="75" mass="8443">MQRYSNRGGNSNVHSFELVADSITVRFNDGAYYLYTSAITGVVHVEKMKQLALAGQGLNSYIGRVVKSNFARKWR</sequence>
<evidence type="ECO:0000313" key="2">
    <source>
        <dbReference type="Proteomes" id="UP000240410"/>
    </source>
</evidence>
<dbReference type="OrthoDB" id="7775479at2"/>